<dbReference type="AlphaFoldDB" id="A0A0C2W6M7"/>
<dbReference type="PATRIC" id="fig|135826.4.peg.1196"/>
<evidence type="ECO:0000313" key="3">
    <source>
        <dbReference type="Proteomes" id="UP000031950"/>
    </source>
</evidence>
<feature type="coiled-coil region" evidence="1">
    <location>
        <begin position="20"/>
        <end position="47"/>
    </location>
</feature>
<name>A0A0C2W6M7_9BACL</name>
<dbReference type="EMBL" id="JXRQ01000015">
    <property type="protein sequence ID" value="KIL51688.1"/>
    <property type="molecule type" value="Genomic_DNA"/>
</dbReference>
<organism evidence="2 3">
    <name type="scientific">Jeotgalibacillus alimentarius</name>
    <dbReference type="NCBI Taxonomy" id="135826"/>
    <lineage>
        <taxon>Bacteria</taxon>
        <taxon>Bacillati</taxon>
        <taxon>Bacillota</taxon>
        <taxon>Bacilli</taxon>
        <taxon>Bacillales</taxon>
        <taxon>Caryophanaceae</taxon>
        <taxon>Jeotgalibacillus</taxon>
    </lineage>
</organism>
<dbReference type="Proteomes" id="UP000031950">
    <property type="component" value="Unassembled WGS sequence"/>
</dbReference>
<reference evidence="2 3" key="1">
    <citation type="submission" date="2015-01" db="EMBL/GenBank/DDBJ databases">
        <title>Genome sequence of Jeotgalibacillus alimentarius.</title>
        <authorList>
            <person name="Goh K.M."/>
            <person name="Chan K.-G."/>
            <person name="Yaakop A.S."/>
            <person name="Ee R."/>
            <person name="Gan H.M."/>
            <person name="Chan C.S."/>
        </authorList>
    </citation>
    <scope>NUCLEOTIDE SEQUENCE [LARGE SCALE GENOMIC DNA]</scope>
    <source>
        <strain evidence="2 3">YKJ-13</strain>
    </source>
</reference>
<comment type="caution">
    <text evidence="2">The sequence shown here is derived from an EMBL/GenBank/DDBJ whole genome shotgun (WGS) entry which is preliminary data.</text>
</comment>
<protein>
    <submittedName>
        <fullName evidence="2">Uncharacterized protein</fullName>
    </submittedName>
</protein>
<keyword evidence="1" id="KW-0175">Coiled coil</keyword>
<gene>
    <name evidence="2" type="ORF">KP77_12000</name>
</gene>
<dbReference type="STRING" id="135826.KP77_12000"/>
<evidence type="ECO:0000313" key="2">
    <source>
        <dbReference type="EMBL" id="KIL51688.1"/>
    </source>
</evidence>
<accession>A0A0C2W6M7</accession>
<evidence type="ECO:0000256" key="1">
    <source>
        <dbReference type="SAM" id="Coils"/>
    </source>
</evidence>
<keyword evidence="3" id="KW-1185">Reference proteome</keyword>
<sequence length="49" mass="5771">MVLFAMIAIVLILFISSITIERYLKENNRQNEEMIKLLNELNNKSDESK</sequence>
<proteinExistence type="predicted"/>